<evidence type="ECO:0000313" key="1">
    <source>
        <dbReference type="EMBL" id="AMS43984.1"/>
    </source>
</evidence>
<sequence length="60" mass="6652">MSRRVLASRLQDKSHLFSRLRGQLLGAAIIWMNLIMPKSADGIAEIHDQRTSSTAFGNAL</sequence>
<organism evidence="1 2">
    <name type="scientific">Aminobacter aminovorans</name>
    <name type="common">Chelatobacter heintzii</name>
    <dbReference type="NCBI Taxonomy" id="83263"/>
    <lineage>
        <taxon>Bacteria</taxon>
        <taxon>Pseudomonadati</taxon>
        <taxon>Pseudomonadota</taxon>
        <taxon>Alphaproteobacteria</taxon>
        <taxon>Hyphomicrobiales</taxon>
        <taxon>Phyllobacteriaceae</taxon>
        <taxon>Aminobacter</taxon>
    </lineage>
</organism>
<accession>A0AAC8YTZ4</accession>
<name>A0AAC8YTZ4_AMIAI</name>
<reference evidence="1 2" key="1">
    <citation type="submission" date="2016-03" db="EMBL/GenBank/DDBJ databases">
        <title>Complete genome of Aminobacter aminovorans KCTC 2477.</title>
        <authorList>
            <person name="Kim K.M."/>
        </authorList>
    </citation>
    <scope>NUCLEOTIDE SEQUENCE [LARGE SCALE GENOMIC DNA]</scope>
    <source>
        <strain evidence="1 2">KCTC 2477</strain>
    </source>
</reference>
<dbReference type="EMBL" id="CP015005">
    <property type="protein sequence ID" value="AMS43984.1"/>
    <property type="molecule type" value="Genomic_DNA"/>
</dbReference>
<gene>
    <name evidence="1" type="ORF">AA2016_5076</name>
</gene>
<evidence type="ECO:0000313" key="2">
    <source>
        <dbReference type="Proteomes" id="UP000075755"/>
    </source>
</evidence>
<dbReference type="Proteomes" id="UP000075755">
    <property type="component" value="Chromosome"/>
</dbReference>
<dbReference type="AlphaFoldDB" id="A0AAC8YTZ4"/>
<proteinExistence type="predicted"/>
<dbReference type="KEGG" id="aak:AA2016_5076"/>
<protein>
    <submittedName>
        <fullName evidence="1">Uncharacterized protein</fullName>
    </submittedName>
</protein>